<sequence length="136" mass="15785">MASLPSCNISFPDYLSPLCDCKFFKIVFNRCQETSYVLEPFNELLFSHRTVYSCLLSGLTIISWLNNKVIIIHYYVFTFPSIPTVKLSELPKVQDSIDVWNHFFHFHFEASLLSFPCQVVSLSFRLSILRTSICTQ</sequence>
<evidence type="ECO:0000313" key="1">
    <source>
        <dbReference type="EMBL" id="JAP14744.1"/>
    </source>
</evidence>
<reference evidence="1" key="1">
    <citation type="submission" date="2015-12" db="EMBL/GenBank/DDBJ databases">
        <title>Gene expression during late stages of embryo sac development: a critical building block for successful pollen-pistil interactions.</title>
        <authorList>
            <person name="Liu Y."/>
            <person name="Joly V."/>
            <person name="Sabar M."/>
            <person name="Matton D.P."/>
        </authorList>
    </citation>
    <scope>NUCLEOTIDE SEQUENCE</scope>
</reference>
<protein>
    <submittedName>
        <fullName evidence="1">Putative ovule protein</fullName>
    </submittedName>
</protein>
<name>A0A0V0H337_SOLCH</name>
<proteinExistence type="predicted"/>
<organism evidence="1">
    <name type="scientific">Solanum chacoense</name>
    <name type="common">Chaco potato</name>
    <dbReference type="NCBI Taxonomy" id="4108"/>
    <lineage>
        <taxon>Eukaryota</taxon>
        <taxon>Viridiplantae</taxon>
        <taxon>Streptophyta</taxon>
        <taxon>Embryophyta</taxon>
        <taxon>Tracheophyta</taxon>
        <taxon>Spermatophyta</taxon>
        <taxon>Magnoliopsida</taxon>
        <taxon>eudicotyledons</taxon>
        <taxon>Gunneridae</taxon>
        <taxon>Pentapetalae</taxon>
        <taxon>asterids</taxon>
        <taxon>lamiids</taxon>
        <taxon>Solanales</taxon>
        <taxon>Solanaceae</taxon>
        <taxon>Solanoideae</taxon>
        <taxon>Solaneae</taxon>
        <taxon>Solanum</taxon>
    </lineage>
</organism>
<dbReference type="EMBL" id="GEDG01026142">
    <property type="protein sequence ID" value="JAP14744.1"/>
    <property type="molecule type" value="Transcribed_RNA"/>
</dbReference>
<dbReference type="AlphaFoldDB" id="A0A0V0H337"/>
<accession>A0A0V0H337</accession>